<dbReference type="GeneID" id="2905747"/>
<evidence type="ECO:0000256" key="1">
    <source>
        <dbReference type="ARBA" id="ARBA00004305"/>
    </source>
</evidence>
<dbReference type="SMR" id="A0A1H6Q8F1"/>
<reference evidence="10 12" key="1">
    <citation type="journal article" date="2016" name="PLoS ONE">
        <title>Sequence Assembly of Yarrowia lipolytica Strain W29/CLIB89 Shows Transposable Element Diversity.</title>
        <authorList>
            <person name="Magnan C."/>
            <person name="Yu J."/>
            <person name="Chang I."/>
            <person name="Jahn E."/>
            <person name="Kanomata Y."/>
            <person name="Wu J."/>
            <person name="Zeller M."/>
            <person name="Oakes M."/>
            <person name="Baldi P."/>
            <person name="Sandmeyer S."/>
        </authorList>
    </citation>
    <scope>NUCLEOTIDE SEQUENCE [LARGE SCALE GENOMIC DNA]</scope>
    <source>
        <strain evidence="10">CLIB89</strain>
        <strain evidence="12">CLIB89(W29)</strain>
    </source>
</reference>
<dbReference type="OMA" id="KYKLRIH"/>
<feature type="compositionally biased region" description="Basic and acidic residues" evidence="9">
    <location>
        <begin position="74"/>
        <end position="90"/>
    </location>
</feature>
<dbReference type="InterPro" id="IPR050435">
    <property type="entry name" value="MZM1/LYRM7"/>
</dbReference>
<protein>
    <recommendedName>
        <fullName evidence="4">Mitochondrial zinc maintenance protein 1, mitochondrial</fullName>
    </recommendedName>
</protein>
<evidence type="ECO:0000313" key="10">
    <source>
        <dbReference type="EMBL" id="AOW00369.1"/>
    </source>
</evidence>
<sequence>MSQGLTAYRNVLRAANLAFKNDHFVLGQAKANIRKGFEDGRKLDPKDEDVKVRLEHINGVAYVLRTQVVQGQKHNPDEEKYQLNLHKDSEMGDNESIKSPPPMPTKGKKGKKVKCCSE</sequence>
<evidence type="ECO:0000256" key="5">
    <source>
        <dbReference type="ARBA" id="ARBA00022946"/>
    </source>
</evidence>
<evidence type="ECO:0000256" key="7">
    <source>
        <dbReference type="ARBA" id="ARBA00023186"/>
    </source>
</evidence>
<comment type="subunit">
    <text evidence="3">Interacts with RIP1.</text>
</comment>
<comment type="subcellular location">
    <subcellularLocation>
        <location evidence="1">Mitochondrion matrix</location>
    </subcellularLocation>
</comment>
<dbReference type="PANTHER" id="PTHR46749:SF1">
    <property type="entry name" value="COMPLEX III ASSEMBLY FACTOR LYRM7"/>
    <property type="match status" value="1"/>
</dbReference>
<accession>A0A1H6Q8F1</accession>
<evidence type="ECO:0000256" key="6">
    <source>
        <dbReference type="ARBA" id="ARBA00023128"/>
    </source>
</evidence>
<comment type="similarity">
    <text evidence="2">Belongs to the complex I LYR family. MZM1 subfamily.</text>
</comment>
<dbReference type="GO" id="GO:0044183">
    <property type="term" value="F:protein folding chaperone"/>
    <property type="evidence" value="ECO:0007669"/>
    <property type="project" value="TreeGrafter"/>
</dbReference>
<evidence type="ECO:0000256" key="8">
    <source>
        <dbReference type="ARBA" id="ARBA00025268"/>
    </source>
</evidence>
<dbReference type="OrthoDB" id="529194at2759"/>
<reference evidence="11 13" key="2">
    <citation type="submission" date="2018-07" db="EMBL/GenBank/DDBJ databases">
        <title>Draft Genome Assemblies for Five Robust Yarrowia lipolytica Strains Exhibiting High Lipid Production and Pentose Sugar Utilization and Sugar Alcohol Secretion from Undetoxified Lignocellulosic Biomass Hydrolysates.</title>
        <authorList>
            <consortium name="DOE Joint Genome Institute"/>
            <person name="Walker C."/>
            <person name="Ryu S."/>
            <person name="Na H."/>
            <person name="Zane M."/>
            <person name="LaButti K."/>
            <person name="Lipzen A."/>
            <person name="Haridas S."/>
            <person name="Barry K."/>
            <person name="Grigoriev I.V."/>
            <person name="Quarterman J."/>
            <person name="Slininger P."/>
            <person name="Dien B."/>
            <person name="Trinh C.T."/>
        </authorList>
    </citation>
    <scope>NUCLEOTIDE SEQUENCE [LARGE SCALE GENOMIC DNA]</scope>
    <source>
        <strain evidence="11 13">YB392</strain>
    </source>
</reference>
<keyword evidence="7" id="KW-0143">Chaperone</keyword>
<dbReference type="GO" id="GO:0034551">
    <property type="term" value="P:mitochondrial respiratory chain complex III assembly"/>
    <property type="evidence" value="ECO:0007669"/>
    <property type="project" value="InterPro"/>
</dbReference>
<keyword evidence="6" id="KW-0496">Mitochondrion</keyword>
<dbReference type="EMBL" id="KZ857334">
    <property type="protein sequence ID" value="RDW26326.1"/>
    <property type="molecule type" value="Genomic_DNA"/>
</dbReference>
<dbReference type="InterPro" id="IPR045298">
    <property type="entry name" value="Complex1_LYR_LYRM7"/>
</dbReference>
<evidence type="ECO:0000256" key="3">
    <source>
        <dbReference type="ARBA" id="ARBA00011589"/>
    </source>
</evidence>
<keyword evidence="5" id="KW-0809">Transit peptide</keyword>
<dbReference type="VEuPathDB" id="FungiDB:YALI0_A07799g"/>
<dbReference type="CDD" id="cd20267">
    <property type="entry name" value="Complex1_LYR_LYRM7"/>
    <property type="match status" value="1"/>
</dbReference>
<comment type="function">
    <text evidence="8">Assembly factor required for Rieske Fe-S protein RIP1 incorporation into the cytochrome b-c1 (CIII) complex. Functions as a chaperone, binding to this subunit within the mitochondrial matrix and stabilizing it prior to its translocation and insertion into the late CIII dimeric intermediate within the mitochondrial inner membrane. Modulates the mitochondrial matrix zinc pool.</text>
</comment>
<dbReference type="KEGG" id="yli:2905747"/>
<evidence type="ECO:0000313" key="12">
    <source>
        <dbReference type="Proteomes" id="UP000182444"/>
    </source>
</evidence>
<proteinExistence type="inferred from homology"/>
<evidence type="ECO:0000256" key="9">
    <source>
        <dbReference type="SAM" id="MobiDB-lite"/>
    </source>
</evidence>
<dbReference type="VEuPathDB" id="FungiDB:YALI1_A07326g"/>
<dbReference type="AlphaFoldDB" id="A0A1H6Q8F1"/>
<gene>
    <name evidence="11" type="ORF">B0I71DRAFT_131084</name>
    <name evidence="10" type="ORF">YALI1_A07326g</name>
</gene>
<organism evidence="10 12">
    <name type="scientific">Yarrowia lipolytica</name>
    <name type="common">Candida lipolytica</name>
    <dbReference type="NCBI Taxonomy" id="4952"/>
    <lineage>
        <taxon>Eukaryota</taxon>
        <taxon>Fungi</taxon>
        <taxon>Dikarya</taxon>
        <taxon>Ascomycota</taxon>
        <taxon>Saccharomycotina</taxon>
        <taxon>Dipodascomycetes</taxon>
        <taxon>Dipodascales</taxon>
        <taxon>Dipodascales incertae sedis</taxon>
        <taxon>Yarrowia</taxon>
    </lineage>
</organism>
<dbReference type="RefSeq" id="XP_499853.1">
    <property type="nucleotide sequence ID" value="XM_499853.1"/>
</dbReference>
<evidence type="ECO:0000313" key="11">
    <source>
        <dbReference type="EMBL" id="RDW26326.1"/>
    </source>
</evidence>
<evidence type="ECO:0000256" key="2">
    <source>
        <dbReference type="ARBA" id="ARBA00009949"/>
    </source>
</evidence>
<dbReference type="EMBL" id="CP017553">
    <property type="protein sequence ID" value="AOW00369.1"/>
    <property type="molecule type" value="Genomic_DNA"/>
</dbReference>
<feature type="region of interest" description="Disordered" evidence="9">
    <location>
        <begin position="70"/>
        <end position="118"/>
    </location>
</feature>
<name>A0A1H6Q8F1_YARLL</name>
<dbReference type="Proteomes" id="UP000256601">
    <property type="component" value="Unassembled WGS sequence"/>
</dbReference>
<dbReference type="eggNOG" id="ENOG502S6EF">
    <property type="taxonomic scope" value="Eukaryota"/>
</dbReference>
<dbReference type="Proteomes" id="UP000182444">
    <property type="component" value="Chromosome 1A"/>
</dbReference>
<evidence type="ECO:0000256" key="4">
    <source>
        <dbReference type="ARBA" id="ARBA00015108"/>
    </source>
</evidence>
<feature type="compositionally biased region" description="Basic residues" evidence="9">
    <location>
        <begin position="106"/>
        <end position="118"/>
    </location>
</feature>
<evidence type="ECO:0000313" key="13">
    <source>
        <dbReference type="Proteomes" id="UP000256601"/>
    </source>
</evidence>
<dbReference type="GO" id="GO:0005759">
    <property type="term" value="C:mitochondrial matrix"/>
    <property type="evidence" value="ECO:0007669"/>
    <property type="project" value="UniProtKB-SubCell"/>
</dbReference>
<dbReference type="PANTHER" id="PTHR46749">
    <property type="entry name" value="COMPLEX III ASSEMBLY FACTOR LYRM7"/>
    <property type="match status" value="1"/>
</dbReference>